<reference evidence="2" key="1">
    <citation type="submission" date="2020-02" db="EMBL/GenBank/DDBJ databases">
        <authorList>
            <person name="Meier V. D."/>
        </authorList>
    </citation>
    <scope>NUCLEOTIDE SEQUENCE</scope>
    <source>
        <strain evidence="2">AVDCRST_MAG53</strain>
    </source>
</reference>
<accession>A0A6J4SUX4</accession>
<name>A0A6J4SUX4_9ACTN</name>
<evidence type="ECO:0000313" key="2">
    <source>
        <dbReference type="EMBL" id="CAA9506087.1"/>
    </source>
</evidence>
<sequence>GLGAAAGCGLPQALRRREPAAVRAAGGRRRPRGRGGAHARAHGPARTRPRRARHALRRQPAAGQHRDRVARRPARAAARRAELLPGPPPARTRLGAHLRTGAGARHHRAVLDARRGGGRALRRPGARPGRRRAAVRGLARRAGGGRRLAGARLRGRVRPLPARAGSL</sequence>
<feature type="non-terminal residue" evidence="2">
    <location>
        <position position="1"/>
    </location>
</feature>
<evidence type="ECO:0000256" key="1">
    <source>
        <dbReference type="SAM" id="MobiDB-lite"/>
    </source>
</evidence>
<feature type="region of interest" description="Disordered" evidence="1">
    <location>
        <begin position="1"/>
        <end position="93"/>
    </location>
</feature>
<keyword evidence="2" id="KW-0547">Nucleotide-binding</keyword>
<dbReference type="EMBL" id="CADCVR010000075">
    <property type="protein sequence ID" value="CAA9506087.1"/>
    <property type="molecule type" value="Genomic_DNA"/>
</dbReference>
<proteinExistence type="predicted"/>
<organism evidence="2">
    <name type="scientific">uncultured Solirubrobacteraceae bacterium</name>
    <dbReference type="NCBI Taxonomy" id="1162706"/>
    <lineage>
        <taxon>Bacteria</taxon>
        <taxon>Bacillati</taxon>
        <taxon>Actinomycetota</taxon>
        <taxon>Thermoleophilia</taxon>
        <taxon>Solirubrobacterales</taxon>
        <taxon>Solirubrobacteraceae</taxon>
        <taxon>environmental samples</taxon>
    </lineage>
</organism>
<gene>
    <name evidence="2" type="ORF">AVDCRST_MAG53-2427</name>
</gene>
<dbReference type="AlphaFoldDB" id="A0A6J4SUX4"/>
<feature type="compositionally biased region" description="Basic residues" evidence="1">
    <location>
        <begin position="68"/>
        <end position="78"/>
    </location>
</feature>
<feature type="non-terminal residue" evidence="2">
    <location>
        <position position="167"/>
    </location>
</feature>
<protein>
    <submittedName>
        <fullName evidence="2">ABC transporter ATP-binding protein</fullName>
    </submittedName>
</protein>
<dbReference type="GO" id="GO:0005524">
    <property type="term" value="F:ATP binding"/>
    <property type="evidence" value="ECO:0007669"/>
    <property type="project" value="UniProtKB-KW"/>
</dbReference>
<feature type="compositionally biased region" description="Basic residues" evidence="1">
    <location>
        <begin position="26"/>
        <end position="57"/>
    </location>
</feature>
<keyword evidence="2" id="KW-0067">ATP-binding</keyword>